<evidence type="ECO:0000259" key="9">
    <source>
        <dbReference type="PROSITE" id="PS51032"/>
    </source>
</evidence>
<organism evidence="10 11">
    <name type="scientific">Vanilla planifolia</name>
    <name type="common">Vanilla</name>
    <dbReference type="NCBI Taxonomy" id="51239"/>
    <lineage>
        <taxon>Eukaryota</taxon>
        <taxon>Viridiplantae</taxon>
        <taxon>Streptophyta</taxon>
        <taxon>Embryophyta</taxon>
        <taxon>Tracheophyta</taxon>
        <taxon>Spermatophyta</taxon>
        <taxon>Magnoliopsida</taxon>
        <taxon>Liliopsida</taxon>
        <taxon>Asparagales</taxon>
        <taxon>Orchidaceae</taxon>
        <taxon>Vanilloideae</taxon>
        <taxon>Vanilleae</taxon>
        <taxon>Vanilla</taxon>
    </lineage>
</organism>
<dbReference type="EMBL" id="JADCNM010000011">
    <property type="protein sequence ID" value="KAG0462123.1"/>
    <property type="molecule type" value="Genomic_DNA"/>
</dbReference>
<keyword evidence="6" id="KW-0539">Nucleus</keyword>
<evidence type="ECO:0000313" key="11">
    <source>
        <dbReference type="Proteomes" id="UP000639772"/>
    </source>
</evidence>
<evidence type="ECO:0000256" key="7">
    <source>
        <dbReference type="ARBA" id="ARBA00024343"/>
    </source>
</evidence>
<protein>
    <recommendedName>
        <fullName evidence="9">AP2/ERF domain-containing protein</fullName>
    </recommendedName>
</protein>
<dbReference type="PRINTS" id="PR00367">
    <property type="entry name" value="ETHRSPELEMNT"/>
</dbReference>
<feature type="domain" description="AP2/ERF" evidence="9">
    <location>
        <begin position="10"/>
        <end position="66"/>
    </location>
</feature>
<comment type="caution">
    <text evidence="10">The sequence shown here is derived from an EMBL/GenBank/DDBJ whole genome shotgun (WGS) entry which is preliminary data.</text>
</comment>
<dbReference type="GO" id="GO:0005634">
    <property type="term" value="C:nucleus"/>
    <property type="evidence" value="ECO:0007669"/>
    <property type="project" value="UniProtKB-SubCell"/>
</dbReference>
<accession>A0A835Q3Z0</accession>
<keyword evidence="3" id="KW-0238">DNA-binding</keyword>
<dbReference type="FunFam" id="3.30.730.10:FF:000001">
    <property type="entry name" value="Ethylene-responsive transcription factor 2"/>
    <property type="match status" value="1"/>
</dbReference>
<dbReference type="InterPro" id="IPR016177">
    <property type="entry name" value="DNA-bd_dom_sf"/>
</dbReference>
<dbReference type="PANTHER" id="PTHR31985">
    <property type="entry name" value="ETHYLENE-RESPONSIVE TRANSCRIPTION FACTOR ERF042-RELATED"/>
    <property type="match status" value="1"/>
</dbReference>
<evidence type="ECO:0000256" key="4">
    <source>
        <dbReference type="ARBA" id="ARBA00023159"/>
    </source>
</evidence>
<dbReference type="SMART" id="SM00380">
    <property type="entry name" value="AP2"/>
    <property type="match status" value="1"/>
</dbReference>
<sequence>MADDSPPAAGYRGVRRRSGKWVSEIREPGKSNRIWLGTYPTPEMAAAAYDSAALALRGVDAVLNFPSSARSRSVPVSTSPSNIREAAAAAAAAIAQANDRAQEAAAAAACLGHDGVSGRGGVSICLGCWRTWPRGCF</sequence>
<dbReference type="OrthoDB" id="1932364at2759"/>
<dbReference type="Gene3D" id="3.30.730.10">
    <property type="entry name" value="AP2/ERF domain"/>
    <property type="match status" value="1"/>
</dbReference>
<keyword evidence="2" id="KW-0805">Transcription regulation</keyword>
<dbReference type="InterPro" id="IPR051032">
    <property type="entry name" value="AP2/ERF_TF_ERF_subfamily"/>
</dbReference>
<dbReference type="Pfam" id="PF00847">
    <property type="entry name" value="AP2"/>
    <property type="match status" value="1"/>
</dbReference>
<evidence type="ECO:0000256" key="3">
    <source>
        <dbReference type="ARBA" id="ARBA00023125"/>
    </source>
</evidence>
<evidence type="ECO:0000256" key="8">
    <source>
        <dbReference type="SAM" id="MobiDB-lite"/>
    </source>
</evidence>
<dbReference type="PANTHER" id="PTHR31985:SF242">
    <property type="entry name" value="OS02G0676800 PROTEIN"/>
    <property type="match status" value="1"/>
</dbReference>
<dbReference type="PROSITE" id="PS51032">
    <property type="entry name" value="AP2_ERF"/>
    <property type="match status" value="1"/>
</dbReference>
<dbReference type="GO" id="GO:0003700">
    <property type="term" value="F:DNA-binding transcription factor activity"/>
    <property type="evidence" value="ECO:0007669"/>
    <property type="project" value="InterPro"/>
</dbReference>
<dbReference type="Proteomes" id="UP000639772">
    <property type="component" value="Chromosome 11"/>
</dbReference>
<comment type="similarity">
    <text evidence="7">Belongs to the AP2/ERF transcription factor family. ERF subfamily.</text>
</comment>
<dbReference type="InterPro" id="IPR001471">
    <property type="entry name" value="AP2/ERF_dom"/>
</dbReference>
<gene>
    <name evidence="10" type="ORF">HPP92_020599</name>
</gene>
<reference evidence="10 11" key="1">
    <citation type="journal article" date="2020" name="Nat. Food">
        <title>A phased Vanilla planifolia genome enables genetic improvement of flavour and production.</title>
        <authorList>
            <person name="Hasing T."/>
            <person name="Tang H."/>
            <person name="Brym M."/>
            <person name="Khazi F."/>
            <person name="Huang T."/>
            <person name="Chambers A.H."/>
        </authorList>
    </citation>
    <scope>NUCLEOTIDE SEQUENCE [LARGE SCALE GENOMIC DNA]</scope>
    <source>
        <tissue evidence="10">Leaf</tissue>
    </source>
</reference>
<feature type="region of interest" description="Disordered" evidence="8">
    <location>
        <begin position="1"/>
        <end position="21"/>
    </location>
</feature>
<dbReference type="CDD" id="cd00018">
    <property type="entry name" value="AP2"/>
    <property type="match status" value="1"/>
</dbReference>
<dbReference type="SUPFAM" id="SSF54171">
    <property type="entry name" value="DNA-binding domain"/>
    <property type="match status" value="1"/>
</dbReference>
<dbReference type="GO" id="GO:0003677">
    <property type="term" value="F:DNA binding"/>
    <property type="evidence" value="ECO:0007669"/>
    <property type="project" value="UniProtKB-KW"/>
</dbReference>
<evidence type="ECO:0000256" key="5">
    <source>
        <dbReference type="ARBA" id="ARBA00023163"/>
    </source>
</evidence>
<evidence type="ECO:0000313" key="10">
    <source>
        <dbReference type="EMBL" id="KAG0462123.1"/>
    </source>
</evidence>
<evidence type="ECO:0000256" key="1">
    <source>
        <dbReference type="ARBA" id="ARBA00004123"/>
    </source>
</evidence>
<dbReference type="InterPro" id="IPR036955">
    <property type="entry name" value="AP2/ERF_dom_sf"/>
</dbReference>
<name>A0A835Q3Z0_VANPL</name>
<proteinExistence type="inferred from homology"/>
<keyword evidence="4" id="KW-0010">Activator</keyword>
<evidence type="ECO:0000256" key="6">
    <source>
        <dbReference type="ARBA" id="ARBA00023242"/>
    </source>
</evidence>
<keyword evidence="5" id="KW-0804">Transcription</keyword>
<dbReference type="AlphaFoldDB" id="A0A835Q3Z0"/>
<evidence type="ECO:0000256" key="2">
    <source>
        <dbReference type="ARBA" id="ARBA00023015"/>
    </source>
</evidence>
<comment type="subcellular location">
    <subcellularLocation>
        <location evidence="1">Nucleus</location>
    </subcellularLocation>
</comment>